<feature type="region of interest" description="Disordered" evidence="1">
    <location>
        <begin position="1"/>
        <end position="27"/>
    </location>
</feature>
<proteinExistence type="predicted"/>
<evidence type="ECO:0000313" key="3">
    <source>
        <dbReference type="Proteomes" id="UP000002949"/>
    </source>
</evidence>
<feature type="region of interest" description="Disordered" evidence="1">
    <location>
        <begin position="60"/>
        <end position="82"/>
    </location>
</feature>
<name>G6YL53_9HYPH</name>
<evidence type="ECO:0000313" key="2">
    <source>
        <dbReference type="EMBL" id="EHH03298.1"/>
    </source>
</evidence>
<evidence type="ECO:0000256" key="1">
    <source>
        <dbReference type="SAM" id="MobiDB-lite"/>
    </source>
</evidence>
<dbReference type="AlphaFoldDB" id="G6YL53"/>
<organism evidence="2 3">
    <name type="scientific">Mesorhizobium amorphae CCNWGS0123</name>
    <dbReference type="NCBI Taxonomy" id="1082933"/>
    <lineage>
        <taxon>Bacteria</taxon>
        <taxon>Pseudomonadati</taxon>
        <taxon>Pseudomonadota</taxon>
        <taxon>Alphaproteobacteria</taxon>
        <taxon>Hyphomicrobiales</taxon>
        <taxon>Phyllobacteriaceae</taxon>
        <taxon>Mesorhizobium</taxon>
    </lineage>
</organism>
<gene>
    <name evidence="2" type="ORF">MEA186_33694</name>
</gene>
<dbReference type="Proteomes" id="UP000002949">
    <property type="component" value="Unassembled WGS sequence"/>
</dbReference>
<feature type="non-terminal residue" evidence="2">
    <location>
        <position position="82"/>
    </location>
</feature>
<keyword evidence="3" id="KW-1185">Reference proteome</keyword>
<protein>
    <submittedName>
        <fullName evidence="2">Uncharacterized protein</fullName>
    </submittedName>
</protein>
<reference evidence="2 3" key="1">
    <citation type="journal article" date="2012" name="J. Bacteriol.">
        <title>Draft Genome Sequence of Plant Growth-Promoting Rhizobium Mesorhizobium amorphae, Isolated from Zinc-Lead Mine Tailings.</title>
        <authorList>
            <person name="Hao X."/>
            <person name="Lin Y."/>
            <person name="Johnstone L."/>
            <person name="Baltrus D.A."/>
            <person name="Miller S.J."/>
            <person name="Wei G."/>
            <person name="Rensing C."/>
        </authorList>
    </citation>
    <scope>NUCLEOTIDE SEQUENCE [LARGE SCALE GENOMIC DNA]</scope>
    <source>
        <strain evidence="2 3">CCNWGS0123</strain>
    </source>
</reference>
<dbReference type="EMBL" id="AGSN01000242">
    <property type="protein sequence ID" value="EHH03298.1"/>
    <property type="molecule type" value="Genomic_DNA"/>
</dbReference>
<sequence>MAQTAESVISPLEGEMSPEATEGVGATGCDLLRQMEVGALREATPSGLPAISPSRGEITLSHALAPPPPNTRSIPLSVKQLE</sequence>
<accession>G6YL53</accession>
<dbReference type="STRING" id="1082933.A6B35_14730"/>